<feature type="non-terminal residue" evidence="3">
    <location>
        <position position="420"/>
    </location>
</feature>
<evidence type="ECO:0000256" key="1">
    <source>
        <dbReference type="ARBA" id="ARBA00010199"/>
    </source>
</evidence>
<accession>A0A8T0DGV2</accession>
<keyword evidence="2" id="KW-1133">Transmembrane helix</keyword>
<dbReference type="OrthoDB" id="2126698at2759"/>
<feature type="transmembrane region" description="Helical" evidence="2">
    <location>
        <begin position="6"/>
        <end position="28"/>
    </location>
</feature>
<keyword evidence="2" id="KW-0812">Transmembrane</keyword>
<protein>
    <recommendedName>
        <fullName evidence="5">Multidrug resistance protein, MATE family</fullName>
    </recommendedName>
</protein>
<dbReference type="GO" id="GO:0016020">
    <property type="term" value="C:membrane"/>
    <property type="evidence" value="ECO:0007669"/>
    <property type="project" value="InterPro"/>
</dbReference>
<feature type="transmembrane region" description="Helical" evidence="2">
    <location>
        <begin position="357"/>
        <end position="380"/>
    </location>
</feature>
<evidence type="ECO:0000313" key="3">
    <source>
        <dbReference type="EMBL" id="KAF8567073.1"/>
    </source>
</evidence>
<name>A0A8T0DGV2_9TREM</name>
<dbReference type="GO" id="GO:0015297">
    <property type="term" value="F:antiporter activity"/>
    <property type="evidence" value="ECO:0007669"/>
    <property type="project" value="InterPro"/>
</dbReference>
<reference evidence="3 4" key="1">
    <citation type="submission" date="2019-07" db="EMBL/GenBank/DDBJ databases">
        <title>Annotation for the trematode Paragonimus westermani.</title>
        <authorList>
            <person name="Choi Y.-J."/>
        </authorList>
    </citation>
    <scope>NUCLEOTIDE SEQUENCE [LARGE SCALE GENOMIC DNA]</scope>
    <source>
        <strain evidence="3">180907_Pwestermani</strain>
    </source>
</reference>
<feature type="transmembrane region" description="Helical" evidence="2">
    <location>
        <begin position="115"/>
        <end position="135"/>
    </location>
</feature>
<evidence type="ECO:0000313" key="4">
    <source>
        <dbReference type="Proteomes" id="UP000699462"/>
    </source>
</evidence>
<keyword evidence="4" id="KW-1185">Reference proteome</keyword>
<dbReference type="AlphaFoldDB" id="A0A8T0DGV2"/>
<dbReference type="NCBIfam" id="TIGR00797">
    <property type="entry name" value="matE"/>
    <property type="match status" value="1"/>
</dbReference>
<dbReference type="GO" id="GO:0042910">
    <property type="term" value="F:xenobiotic transmembrane transporter activity"/>
    <property type="evidence" value="ECO:0007669"/>
    <property type="project" value="InterPro"/>
</dbReference>
<evidence type="ECO:0000256" key="2">
    <source>
        <dbReference type="SAM" id="Phobius"/>
    </source>
</evidence>
<evidence type="ECO:0008006" key="5">
    <source>
        <dbReference type="Google" id="ProtNLM"/>
    </source>
</evidence>
<dbReference type="PANTHER" id="PTHR11206">
    <property type="entry name" value="MULTIDRUG RESISTANCE PROTEIN"/>
    <property type="match status" value="1"/>
</dbReference>
<feature type="transmembrane region" description="Helical" evidence="2">
    <location>
        <begin position="155"/>
        <end position="177"/>
    </location>
</feature>
<dbReference type="Pfam" id="PF01554">
    <property type="entry name" value="MatE"/>
    <property type="match status" value="1"/>
</dbReference>
<feature type="transmembrane region" description="Helical" evidence="2">
    <location>
        <begin position="229"/>
        <end position="252"/>
    </location>
</feature>
<organism evidence="3 4">
    <name type="scientific">Paragonimus westermani</name>
    <dbReference type="NCBI Taxonomy" id="34504"/>
    <lineage>
        <taxon>Eukaryota</taxon>
        <taxon>Metazoa</taxon>
        <taxon>Spiralia</taxon>
        <taxon>Lophotrochozoa</taxon>
        <taxon>Platyhelminthes</taxon>
        <taxon>Trematoda</taxon>
        <taxon>Digenea</taxon>
        <taxon>Plagiorchiida</taxon>
        <taxon>Troglotremata</taxon>
        <taxon>Troglotrematidae</taxon>
        <taxon>Paragonimus</taxon>
    </lineage>
</organism>
<sequence>NHVYPPLIIGIAGNCLNAILHYVLLFSVDVGVRGSAIAQVSAYGFQCVLLLAYIIYVERAGVTWRGWSNKLWLDWGVWFKLALPGVFMTTLEWTIFEVGSIVAGTLGEKELATQAILFNIETMCFTLLPLGFGMATAIRLGHFLGAGSPVGPRSVLSTALTTLWSTSVICIVLIVLLRWQIPKIFTADEDVIELSAGLLPLIAAFQVFDGTVGVCGGAIRGAGLQLTGALICFITLYVIGAPIGLCLVFLGGYRLTGLWSGLTVGTIVEGSVYCVICYCIDWKKQVRLALERTNDVDVHNGPCLEVKVDSEDMETDNPGFLEDCIQDQMIGVHDDQSVHSMDSIFMRRTTALIRSVLASRVLCIIVIICLFIGCILLRIYLPWSEYFGQYCVFANGTVISYNADSPFPDNCTVVTPGQPL</sequence>
<feature type="transmembrane region" description="Helical" evidence="2">
    <location>
        <begin position="40"/>
        <end position="57"/>
    </location>
</feature>
<gene>
    <name evidence="3" type="ORF">P879_07362</name>
</gene>
<dbReference type="Proteomes" id="UP000699462">
    <property type="component" value="Unassembled WGS sequence"/>
</dbReference>
<dbReference type="EMBL" id="JTDF01004236">
    <property type="protein sequence ID" value="KAF8567073.1"/>
    <property type="molecule type" value="Genomic_DNA"/>
</dbReference>
<feature type="transmembrane region" description="Helical" evidence="2">
    <location>
        <begin position="258"/>
        <end position="280"/>
    </location>
</feature>
<dbReference type="InterPro" id="IPR002528">
    <property type="entry name" value="MATE_fam"/>
</dbReference>
<proteinExistence type="inferred from homology"/>
<keyword evidence="2" id="KW-0472">Membrane</keyword>
<comment type="caution">
    <text evidence="3">The sequence shown here is derived from an EMBL/GenBank/DDBJ whole genome shotgun (WGS) entry which is preliminary data.</text>
</comment>
<feature type="transmembrane region" description="Helical" evidence="2">
    <location>
        <begin position="77"/>
        <end position="103"/>
    </location>
</feature>
<comment type="similarity">
    <text evidence="1">Belongs to the multi antimicrobial extrusion (MATE) (TC 2.A.66.1) family.</text>
</comment>